<dbReference type="NCBIfam" id="NF047321">
    <property type="entry name" value="SCO7613_CTERM"/>
    <property type="match status" value="1"/>
</dbReference>
<organism evidence="3">
    <name type="scientific">uncultured Nocardioidaceae bacterium</name>
    <dbReference type="NCBI Taxonomy" id="253824"/>
    <lineage>
        <taxon>Bacteria</taxon>
        <taxon>Bacillati</taxon>
        <taxon>Actinomycetota</taxon>
        <taxon>Actinomycetes</taxon>
        <taxon>Propionibacteriales</taxon>
        <taxon>Nocardioidaceae</taxon>
        <taxon>environmental samples</taxon>
    </lineage>
</organism>
<dbReference type="AlphaFoldDB" id="A0A6J4L7J4"/>
<feature type="transmembrane region" description="Helical" evidence="2">
    <location>
        <begin position="635"/>
        <end position="653"/>
    </location>
</feature>
<protein>
    <submittedName>
        <fullName evidence="3">Uncharacterized protein</fullName>
    </submittedName>
</protein>
<feature type="transmembrane region" description="Helical" evidence="2">
    <location>
        <begin position="112"/>
        <end position="136"/>
    </location>
</feature>
<feature type="transmembrane region" description="Helical" evidence="2">
    <location>
        <begin position="167"/>
        <end position="186"/>
    </location>
</feature>
<feature type="transmembrane region" description="Helical" evidence="2">
    <location>
        <begin position="557"/>
        <end position="578"/>
    </location>
</feature>
<feature type="transmembrane region" description="Helical" evidence="2">
    <location>
        <begin position="277"/>
        <end position="302"/>
    </location>
</feature>
<feature type="region of interest" description="Disordered" evidence="1">
    <location>
        <begin position="82"/>
        <end position="101"/>
    </location>
</feature>
<accession>A0A6J4L7J4</accession>
<feature type="transmembrane region" description="Helical" evidence="2">
    <location>
        <begin position="761"/>
        <end position="782"/>
    </location>
</feature>
<feature type="transmembrane region" description="Helical" evidence="2">
    <location>
        <begin position="142"/>
        <end position="160"/>
    </location>
</feature>
<evidence type="ECO:0000256" key="2">
    <source>
        <dbReference type="SAM" id="Phobius"/>
    </source>
</evidence>
<feature type="transmembrane region" description="Helical" evidence="2">
    <location>
        <begin position="611"/>
        <end position="629"/>
    </location>
</feature>
<keyword evidence="2" id="KW-0812">Transmembrane</keyword>
<evidence type="ECO:0000256" key="1">
    <source>
        <dbReference type="SAM" id="MobiDB-lite"/>
    </source>
</evidence>
<dbReference type="EMBL" id="CADCUH010000036">
    <property type="protein sequence ID" value="CAA9326011.1"/>
    <property type="molecule type" value="Genomic_DNA"/>
</dbReference>
<reference evidence="3" key="1">
    <citation type="submission" date="2020-02" db="EMBL/GenBank/DDBJ databases">
        <authorList>
            <person name="Meier V. D."/>
        </authorList>
    </citation>
    <scope>NUCLEOTIDE SEQUENCE</scope>
    <source>
        <strain evidence="3">AVDCRST_MAG36</strain>
    </source>
</reference>
<feature type="transmembrane region" description="Helical" evidence="2">
    <location>
        <begin position="314"/>
        <end position="332"/>
    </location>
</feature>
<feature type="transmembrane region" description="Helical" evidence="2">
    <location>
        <begin position="367"/>
        <end position="385"/>
    </location>
</feature>
<name>A0A6J4L7J4_9ACTN</name>
<feature type="transmembrane region" description="Helical" evidence="2">
    <location>
        <begin position="344"/>
        <end position="361"/>
    </location>
</feature>
<feature type="transmembrane region" description="Helical" evidence="2">
    <location>
        <begin position="737"/>
        <end position="754"/>
    </location>
</feature>
<feature type="transmembrane region" description="Helical" evidence="2">
    <location>
        <begin position="477"/>
        <end position="510"/>
    </location>
</feature>
<evidence type="ECO:0000313" key="3">
    <source>
        <dbReference type="EMBL" id="CAA9326011.1"/>
    </source>
</evidence>
<feature type="transmembrane region" description="Helical" evidence="2">
    <location>
        <begin position="660"/>
        <end position="681"/>
    </location>
</feature>
<feature type="transmembrane region" description="Helical" evidence="2">
    <location>
        <begin position="584"/>
        <end position="602"/>
    </location>
</feature>
<feature type="transmembrane region" description="Helical" evidence="2">
    <location>
        <begin position="522"/>
        <end position="545"/>
    </location>
</feature>
<dbReference type="InterPro" id="IPR058062">
    <property type="entry name" value="SCO7613_C"/>
</dbReference>
<proteinExistence type="predicted"/>
<sequence>MSRYADPRRCPDCAAAITTDDQSCPSCSLPLRGPLAGELYVTLAHADQVLTELRASVQASVQASEQASVQASAPLPAPALVPYATTKTPGTAPLRPRAPRSTGLSGASVPQLLLGLGALCLLVAALVFLAVTWSVMGVGGRTATLVVFTAVAGTVTALVARKGLRGATEALGLVTLGLVGLDVAGADNSGWFGDLATPSFLVVLGAVLAVSATAACLAVRATASRAFTGGEGVIGLAWFLVTLGVMDGSGSSAAGTLLATLLTAAGTAAAHRLGLLVATLVVAVVTALAWLSLLMAGVEAVLEELTVGHVWGDLAAWPLLAAGLLVTALALLPRWPLAVRGAGLSVGGAVLAFVVVCPALDDGTTPATLAVLAALAVALTVLGLVPLRWSVAAALTAGLGTVWAAMQTLVLGGSALDRVTTALASGGPLDGRFPAAEAVGGAQPWLLVPDLGLTVVAVLVARRLLGSTFPVLAGVEVAALAAAAATAALYPVPVWTVVAGLLVAGVLLLVADDLVPATVALAAGTVVATYADGLLAVALATVLLSSAVLHLRDRDGIVAEVAGLVTATSLAASVWVWGDLLDRPGEWVAVVGVVVVALLALVRRSAAVESGAALGVVGLSLAGLSAAPLDQASSWLAVYLTLAGAATCTEALLRPDRRWLGWAGGLLLAAASWVRLADVGVSEPEPYTLPAALALLVVGLVALRRRGGGDTVRLLGPGLGLALVPSLLWVLDDPATLRSLLLGLACLGLVLAGLRLQWTAPLVFGAAVGAAVVLRSAAPYVGDAVPRWATIGAAGVLLVALGITWEQRVREARGLLGYVRQLR</sequence>
<feature type="transmembrane region" description="Helical" evidence="2">
    <location>
        <begin position="687"/>
        <end position="703"/>
    </location>
</feature>
<gene>
    <name evidence="3" type="ORF">AVDCRST_MAG36-676</name>
</gene>
<keyword evidence="2" id="KW-0472">Membrane</keyword>
<feature type="transmembrane region" description="Helical" evidence="2">
    <location>
        <begin position="788"/>
        <end position="805"/>
    </location>
</feature>
<feature type="transmembrane region" description="Helical" evidence="2">
    <location>
        <begin position="198"/>
        <end position="219"/>
    </location>
</feature>
<keyword evidence="2" id="KW-1133">Transmembrane helix</keyword>
<feature type="transmembrane region" description="Helical" evidence="2">
    <location>
        <begin position="712"/>
        <end position="731"/>
    </location>
</feature>